<dbReference type="Proteomes" id="UP000249748">
    <property type="component" value="Unassembled WGS sequence"/>
</dbReference>
<protein>
    <submittedName>
        <fullName evidence="1">Uncharacterized protein</fullName>
    </submittedName>
</protein>
<proteinExistence type="predicted"/>
<reference evidence="1" key="1">
    <citation type="submission" date="2018-02" db="EMBL/GenBank/DDBJ databases">
        <title>The genomes of Aspergillus section Nigri reveals drivers in fungal speciation.</title>
        <authorList>
            <consortium name="DOE Joint Genome Institute"/>
            <person name="Vesth T.C."/>
            <person name="Nybo J."/>
            <person name="Theobald S."/>
            <person name="Brandl J."/>
            <person name="Frisvad J.C."/>
            <person name="Nielsen K.F."/>
            <person name="Lyhne E.K."/>
            <person name="Kogle M.E."/>
            <person name="Kuo A."/>
            <person name="Riley R."/>
            <person name="Clum A."/>
            <person name="Nolan M."/>
            <person name="Lipzen A."/>
            <person name="Salamov A."/>
            <person name="Henrissat B."/>
            <person name="Wiebenga A."/>
            <person name="De vries R.P."/>
            <person name="Grigoriev I.V."/>
            <person name="Mortensen U.H."/>
            <person name="Andersen M.R."/>
            <person name="Baker S.E."/>
        </authorList>
    </citation>
    <scope>NUCLEOTIDE SEQUENCE</scope>
    <source>
        <strain evidence="1">CBS 115574</strain>
    </source>
</reference>
<accession>A0ACD1IUY1</accession>
<dbReference type="EMBL" id="KZ824535">
    <property type="protein sequence ID" value="RAK94094.1"/>
    <property type="molecule type" value="Genomic_DNA"/>
</dbReference>
<name>A0ACD1IUY1_9EURO</name>
<sequence>MASVSSPLSEMSSLQSTRRRPIACLRCRRRKVRCDGASPACSNCARARIECFEGVAGSAVSKSRLRYLESRVRELESEALVRSPSSQNRSFAFPPVHSHEPTAELPSRDVAVHPPSEKRSYPDDGDKNSGHSIGLVASLPCNITRGQPLAHEVGLLSLANAGDPKYLGPSSGVTFARSIYQSAPASQDGALPHARDDVAALPHTAGASQPPPASTTSHTSTQNFSFDLPPMLECQKFAECYFSISSLYPFLAPERFYVLYTQLERVVNTAVWTGEMDLRIALGQVFLVLSIGARNLEIKLNGSFGSRELFAQAMSSIAEANLHGSVEGLQVLLLLAQHSFYNPEGLNAWHLVHTIIASCIDLGLHRRDNRARGTETPIQRNARYNRSAIFWSAYSIDRMMATILGRPLTLRDEAIDCDFPGLDVCSEVEEGATEWNSSYARPAEEESSAHEPPPPAPLLAPSPYIACVFSLRFDRLVAEIKLMLYRVSRSPTRFPWPTNLADWQQKAHFACTALRHEVQARTHHQQAHTYLSKHSMSIHTFPASRDFGSISTLDLQRLELKYHHCLMLLYRPSPQIRQPTPHGIQTCFASAISTIELYSSQHRFGDMECSWLTAHAIFVASITIIYCLWTHPGVVQLSGKSGPAATMAAGLGFVEYGHQLLLSLAQTWTMAHEACQKLAHLIKITHETQNKMRAAERDPRPPAGDTRDRTGPRRHSLATEGLEVNELYSQEDNNFGFCLDRQNCLIDELGILRDLFDIGWLDNLDNEGIAGAF</sequence>
<evidence type="ECO:0000313" key="1">
    <source>
        <dbReference type="EMBL" id="RAK94094.1"/>
    </source>
</evidence>
<gene>
    <name evidence="1" type="ORF">BO79DRAFT_233929</name>
</gene>
<keyword evidence="2" id="KW-1185">Reference proteome</keyword>
<organism evidence="1 2">
    <name type="scientific">Aspergillus costaricaensis CBS 115574</name>
    <dbReference type="NCBI Taxonomy" id="1448317"/>
    <lineage>
        <taxon>Eukaryota</taxon>
        <taxon>Fungi</taxon>
        <taxon>Dikarya</taxon>
        <taxon>Ascomycota</taxon>
        <taxon>Pezizomycotina</taxon>
        <taxon>Eurotiomycetes</taxon>
        <taxon>Eurotiomycetidae</taxon>
        <taxon>Eurotiales</taxon>
        <taxon>Aspergillaceae</taxon>
        <taxon>Aspergillus</taxon>
        <taxon>Aspergillus subgen. Circumdati</taxon>
    </lineage>
</organism>
<evidence type="ECO:0000313" key="2">
    <source>
        <dbReference type="Proteomes" id="UP000249748"/>
    </source>
</evidence>